<dbReference type="PANTHER" id="PTHR34978">
    <property type="entry name" value="POSSIBLE SENSOR-TRANSDUCER PROTEIN BLAR"/>
    <property type="match status" value="1"/>
</dbReference>
<dbReference type="Gene3D" id="3.30.1150.10">
    <property type="match status" value="1"/>
</dbReference>
<dbReference type="Pfam" id="PF05569">
    <property type="entry name" value="Peptidase_M56"/>
    <property type="match status" value="1"/>
</dbReference>
<keyword evidence="2" id="KW-0472">Membrane</keyword>
<organism evidence="4 5">
    <name type="scientific">Aquimarina spongiae</name>
    <dbReference type="NCBI Taxonomy" id="570521"/>
    <lineage>
        <taxon>Bacteria</taxon>
        <taxon>Pseudomonadati</taxon>
        <taxon>Bacteroidota</taxon>
        <taxon>Flavobacteriia</taxon>
        <taxon>Flavobacteriales</taxon>
        <taxon>Flavobacteriaceae</taxon>
        <taxon>Aquimarina</taxon>
    </lineage>
</organism>
<reference evidence="5" key="1">
    <citation type="submission" date="2016-11" db="EMBL/GenBank/DDBJ databases">
        <authorList>
            <person name="Varghese N."/>
            <person name="Submissions S."/>
        </authorList>
    </citation>
    <scope>NUCLEOTIDE SEQUENCE [LARGE SCALE GENOMIC DNA]</scope>
    <source>
        <strain evidence="5">DSM 22623</strain>
    </source>
</reference>
<keyword evidence="1" id="KW-0175">Coiled coil</keyword>
<dbReference type="SUPFAM" id="SSF74653">
    <property type="entry name" value="TolA/TonB C-terminal domain"/>
    <property type="match status" value="1"/>
</dbReference>
<protein>
    <submittedName>
        <fullName evidence="4">BlaR1 peptidase M56</fullName>
    </submittedName>
</protein>
<evidence type="ECO:0000313" key="5">
    <source>
        <dbReference type="Proteomes" id="UP000184432"/>
    </source>
</evidence>
<feature type="transmembrane region" description="Helical" evidence="2">
    <location>
        <begin position="6"/>
        <end position="22"/>
    </location>
</feature>
<dbReference type="EMBL" id="FQYP01000012">
    <property type="protein sequence ID" value="SHJ61012.1"/>
    <property type="molecule type" value="Genomic_DNA"/>
</dbReference>
<gene>
    <name evidence="4" type="ORF">SAMN04488508_1123</name>
</gene>
<name>A0A1M6KQ45_9FLAO</name>
<dbReference type="InterPro" id="IPR052173">
    <property type="entry name" value="Beta-lactam_resp_regulator"/>
</dbReference>
<dbReference type="RefSeq" id="WP_073321174.1">
    <property type="nucleotide sequence ID" value="NZ_FQYP01000012.1"/>
</dbReference>
<dbReference type="STRING" id="570521.SAMN04488508_1123"/>
<feature type="domain" description="Peptidase M56" evidence="3">
    <location>
        <begin position="159"/>
        <end position="261"/>
    </location>
</feature>
<feature type="transmembrane region" description="Helical" evidence="2">
    <location>
        <begin position="272"/>
        <end position="290"/>
    </location>
</feature>
<sequence length="660" mass="76274">MVQDIIYIIIFQMLFLIAYDLFHKKDTFFSLNRIYLIGTSILGILLPFIKIGSIREAVPDEYVISLPPLILGDPTLENVTAPSTQVFSLTNFVDHIHWPFLLYVIGLIFMTFLFIKRNLALRNIRKKSTSTLINGYTLYTIPDSKDAFSFLKTIYIGEYISEDEKEQIIVHELIHLKEKHSLDLLWFEFLKIIFWFNPLVYIYQSRINTLHEFIADAKSISVIGKRKYYEQLLTVVFDTEKNTFINQFFNTSLLKIRLQMIQKAKSKEIVKFKYLAILPILILMIVFSSFSDKEYPTIIKKDLTYTSSNDSLNNVLKKKFEKELTKMITNNASIQEITDAAFAYSPSGIMSREQYIKHQVYFGYVIQKRLELKKTNNQLQNQEEAMAQQLLDSVNRSYEKYHKSISKKKQNERPSLVVQDTVKKDIPFAVLDKVPSFESCQEFTDNSEIKKCVSQKIQKIVATNFKTEVLAREGLEGVHNIYVRFKIDTTGNIVDIQARGPIPAAEAEAKRAITMIPQMIPGEQNGEKVGVLYSLPIVAMIKETGVKMEKEKQEARATSLASMSDKQLLTENLGDYKDHNVKSGYYLVTNIFKRPSYAERGLNNLRKIGLPAKAFNNPKDKYIYVYLERYDNFVDAKTALGSNFNDQYFGDTYILKVITE</sequence>
<keyword evidence="2" id="KW-1133">Transmembrane helix</keyword>
<dbReference type="CDD" id="cd07341">
    <property type="entry name" value="M56_BlaR1_MecR1_like"/>
    <property type="match status" value="1"/>
</dbReference>
<evidence type="ECO:0000313" key="4">
    <source>
        <dbReference type="EMBL" id="SHJ61012.1"/>
    </source>
</evidence>
<accession>A0A1M6KQ45</accession>
<dbReference type="AlphaFoldDB" id="A0A1M6KQ45"/>
<feature type="coiled-coil region" evidence="1">
    <location>
        <begin position="365"/>
        <end position="392"/>
    </location>
</feature>
<feature type="transmembrane region" description="Helical" evidence="2">
    <location>
        <begin position="34"/>
        <end position="52"/>
    </location>
</feature>
<evidence type="ECO:0000256" key="2">
    <source>
        <dbReference type="SAM" id="Phobius"/>
    </source>
</evidence>
<feature type="transmembrane region" description="Helical" evidence="2">
    <location>
        <begin position="96"/>
        <end position="115"/>
    </location>
</feature>
<proteinExistence type="predicted"/>
<dbReference type="Proteomes" id="UP000184432">
    <property type="component" value="Unassembled WGS sequence"/>
</dbReference>
<evidence type="ECO:0000256" key="1">
    <source>
        <dbReference type="SAM" id="Coils"/>
    </source>
</evidence>
<keyword evidence="5" id="KW-1185">Reference proteome</keyword>
<dbReference type="InterPro" id="IPR008756">
    <property type="entry name" value="Peptidase_M56"/>
</dbReference>
<dbReference type="OrthoDB" id="1522859at2"/>
<evidence type="ECO:0000259" key="3">
    <source>
        <dbReference type="Pfam" id="PF05569"/>
    </source>
</evidence>
<dbReference type="PANTHER" id="PTHR34978:SF3">
    <property type="entry name" value="SLR0241 PROTEIN"/>
    <property type="match status" value="1"/>
</dbReference>
<keyword evidence="2" id="KW-0812">Transmembrane</keyword>